<evidence type="ECO:0000256" key="7">
    <source>
        <dbReference type="HAMAP-Rule" id="MF_00227"/>
    </source>
</evidence>
<dbReference type="STRING" id="753702.SAMN04488102_10810"/>
<keyword evidence="5 7" id="KW-0378">Hydrolase</keyword>
<keyword evidence="6 7" id="KW-0694">RNA-binding</keyword>
<evidence type="ECO:0000313" key="9">
    <source>
        <dbReference type="EMBL" id="SFC48093.1"/>
    </source>
</evidence>
<organism evidence="9 10">
    <name type="scientific">Alkalibacterium subtropicum</name>
    <dbReference type="NCBI Taxonomy" id="753702"/>
    <lineage>
        <taxon>Bacteria</taxon>
        <taxon>Bacillati</taxon>
        <taxon>Bacillota</taxon>
        <taxon>Bacilli</taxon>
        <taxon>Lactobacillales</taxon>
        <taxon>Carnobacteriaceae</taxon>
        <taxon>Alkalibacterium</taxon>
    </lineage>
</organism>
<dbReference type="AlphaFoldDB" id="A0A1I1JQF0"/>
<protein>
    <recommendedName>
        <fullName evidence="7 8">Ribonuclease P protein component</fullName>
        <shortName evidence="7">RNase P protein</shortName>
        <shortName evidence="7">RNaseP protein</shortName>
        <ecNumber evidence="7 8">3.1.26.5</ecNumber>
    </recommendedName>
    <alternativeName>
        <fullName evidence="7">Protein C5</fullName>
    </alternativeName>
</protein>
<keyword evidence="3 7" id="KW-0540">Nuclease</keyword>
<dbReference type="EMBL" id="FOLT01000008">
    <property type="protein sequence ID" value="SFC48093.1"/>
    <property type="molecule type" value="Genomic_DNA"/>
</dbReference>
<dbReference type="OrthoDB" id="9810867at2"/>
<evidence type="ECO:0000256" key="2">
    <source>
        <dbReference type="ARBA" id="ARBA00022694"/>
    </source>
</evidence>
<evidence type="ECO:0000256" key="3">
    <source>
        <dbReference type="ARBA" id="ARBA00022722"/>
    </source>
</evidence>
<gene>
    <name evidence="7" type="primary">rnpA</name>
    <name evidence="9" type="ORF">SAMN04488102_10810</name>
</gene>
<comment type="function">
    <text evidence="1 7">RNaseP catalyzes the removal of the 5'-leader sequence from pre-tRNA to produce the mature 5'-terminus. It can also cleave other RNA substrates such as 4.5S RNA. The protein component plays an auxiliary but essential role in vivo by binding to the 5'-leader sequence and broadening the substrate specificity of the ribozyme.</text>
</comment>
<dbReference type="GO" id="GO:0030677">
    <property type="term" value="C:ribonuclease P complex"/>
    <property type="evidence" value="ECO:0007669"/>
    <property type="project" value="TreeGrafter"/>
</dbReference>
<dbReference type="Proteomes" id="UP000199612">
    <property type="component" value="Unassembled WGS sequence"/>
</dbReference>
<dbReference type="PANTHER" id="PTHR33992">
    <property type="entry name" value="RIBONUCLEASE P PROTEIN COMPONENT"/>
    <property type="match status" value="1"/>
</dbReference>
<evidence type="ECO:0000256" key="5">
    <source>
        <dbReference type="ARBA" id="ARBA00022801"/>
    </source>
</evidence>
<dbReference type="RefSeq" id="WP_091530436.1">
    <property type="nucleotide sequence ID" value="NZ_FOLT01000008.1"/>
</dbReference>
<keyword evidence="10" id="KW-1185">Reference proteome</keyword>
<dbReference type="PROSITE" id="PS00648">
    <property type="entry name" value="RIBONUCLEASE_P"/>
    <property type="match status" value="1"/>
</dbReference>
<dbReference type="SUPFAM" id="SSF54211">
    <property type="entry name" value="Ribosomal protein S5 domain 2-like"/>
    <property type="match status" value="1"/>
</dbReference>
<dbReference type="Pfam" id="PF00825">
    <property type="entry name" value="Ribonuclease_P"/>
    <property type="match status" value="1"/>
</dbReference>
<dbReference type="GO" id="GO:0001682">
    <property type="term" value="P:tRNA 5'-leader removal"/>
    <property type="evidence" value="ECO:0007669"/>
    <property type="project" value="UniProtKB-UniRule"/>
</dbReference>
<dbReference type="PANTHER" id="PTHR33992:SF1">
    <property type="entry name" value="RIBONUCLEASE P PROTEIN COMPONENT"/>
    <property type="match status" value="1"/>
</dbReference>
<comment type="subunit">
    <text evidence="7">Consists of a catalytic RNA component (M1 or rnpB) and a protein subunit.</text>
</comment>
<dbReference type="InterPro" id="IPR020568">
    <property type="entry name" value="Ribosomal_Su5_D2-typ_SF"/>
</dbReference>
<dbReference type="GO" id="GO:0000049">
    <property type="term" value="F:tRNA binding"/>
    <property type="evidence" value="ECO:0007669"/>
    <property type="project" value="UniProtKB-UniRule"/>
</dbReference>
<dbReference type="HAMAP" id="MF_00227">
    <property type="entry name" value="RNase_P"/>
    <property type="match status" value="1"/>
</dbReference>
<evidence type="ECO:0000256" key="8">
    <source>
        <dbReference type="NCBIfam" id="TIGR00188"/>
    </source>
</evidence>
<name>A0A1I1JQF0_9LACT</name>
<dbReference type="GO" id="GO:0004526">
    <property type="term" value="F:ribonuclease P activity"/>
    <property type="evidence" value="ECO:0007669"/>
    <property type="project" value="UniProtKB-UniRule"/>
</dbReference>
<comment type="similarity">
    <text evidence="7">Belongs to the RnpA family.</text>
</comment>
<evidence type="ECO:0000256" key="1">
    <source>
        <dbReference type="ARBA" id="ARBA00002663"/>
    </source>
</evidence>
<sequence>MKKAYRVKTEADFQKVFHQGQSMANRQFVVYNLTKEGQAHFRVGISVGKKLGNAVVRNAIKRKIRHCLIEFDQNDLIRHDVDFIVIARPPVSHMDYHEIRKSLLHVFDRAAILRSNEQRVD</sequence>
<proteinExistence type="inferred from homology"/>
<keyword evidence="4 7" id="KW-0255">Endonuclease</keyword>
<reference evidence="10" key="1">
    <citation type="submission" date="2016-10" db="EMBL/GenBank/DDBJ databases">
        <authorList>
            <person name="Varghese N."/>
            <person name="Submissions S."/>
        </authorList>
    </citation>
    <scope>NUCLEOTIDE SEQUENCE [LARGE SCALE GENOMIC DNA]</scope>
    <source>
        <strain evidence="10">DSM 23664</strain>
    </source>
</reference>
<dbReference type="InterPro" id="IPR020539">
    <property type="entry name" value="RNase_P_CS"/>
</dbReference>
<dbReference type="EC" id="3.1.26.5" evidence="7 8"/>
<evidence type="ECO:0000256" key="4">
    <source>
        <dbReference type="ARBA" id="ARBA00022759"/>
    </source>
</evidence>
<dbReference type="InterPro" id="IPR000100">
    <property type="entry name" value="RNase_P"/>
</dbReference>
<comment type="catalytic activity">
    <reaction evidence="7">
        <text>Endonucleolytic cleavage of RNA, removing 5'-extranucleotides from tRNA precursor.</text>
        <dbReference type="EC" id="3.1.26.5"/>
    </reaction>
</comment>
<dbReference type="NCBIfam" id="TIGR00188">
    <property type="entry name" value="rnpA"/>
    <property type="match status" value="1"/>
</dbReference>
<dbReference type="GO" id="GO:0042781">
    <property type="term" value="F:3'-tRNA processing endoribonuclease activity"/>
    <property type="evidence" value="ECO:0007669"/>
    <property type="project" value="TreeGrafter"/>
</dbReference>
<dbReference type="Gene3D" id="3.30.230.10">
    <property type="match status" value="1"/>
</dbReference>
<evidence type="ECO:0000256" key="6">
    <source>
        <dbReference type="ARBA" id="ARBA00022884"/>
    </source>
</evidence>
<dbReference type="FunFam" id="3.30.230.10:FF:000021">
    <property type="entry name" value="Ribonuclease P protein component"/>
    <property type="match status" value="1"/>
</dbReference>
<keyword evidence="2 7" id="KW-0819">tRNA processing</keyword>
<evidence type="ECO:0000313" key="10">
    <source>
        <dbReference type="Proteomes" id="UP000199612"/>
    </source>
</evidence>
<accession>A0A1I1JQF0</accession>
<dbReference type="InterPro" id="IPR014721">
    <property type="entry name" value="Ribsml_uS5_D2-typ_fold_subgr"/>
</dbReference>